<gene>
    <name evidence="2" type="ORF">SAMN04487991_2529</name>
</gene>
<dbReference type="STRING" id="588602.SAMN04487991_2529"/>
<evidence type="ECO:0000313" key="2">
    <source>
        <dbReference type="EMBL" id="SFJ60225.1"/>
    </source>
</evidence>
<sequence length="311" mass="34821">MGQLSSKPILRHKFNAVWRNTILGLAVVVGGTVMAGAEAGDPTYRQGEDIFIETGVEAPDRSPTWYAPMAGKPYAPSFEMLATRGTQGRYYPYTYPATLKDMIKFHGHDCEGTIHAANNARMAFDILFPDGIIDRSVLWGLSGTSPCWSDAVAFLTGARLQYGNLGYFKDTRYSHAILLYREDTGVAVLATWKKGINNIPGEPVMLPGVIDWQTKVDTDAVMKLKLDVKTAGGTPTPYQVDQLRYFQYLHVNDILEHPLEMSYQAQVIEDFQWDDWIDPEKAVAKPHARGDIRLKNYPYRDRPISGPEATQ</sequence>
<organism evidence="2 3">
    <name type="scientific">Celeribacter neptunius</name>
    <dbReference type="NCBI Taxonomy" id="588602"/>
    <lineage>
        <taxon>Bacteria</taxon>
        <taxon>Pseudomonadati</taxon>
        <taxon>Pseudomonadota</taxon>
        <taxon>Alphaproteobacteria</taxon>
        <taxon>Rhodobacterales</taxon>
        <taxon>Roseobacteraceae</taxon>
        <taxon>Celeribacter</taxon>
    </lineage>
</organism>
<dbReference type="EMBL" id="FORH01000004">
    <property type="protein sequence ID" value="SFJ60225.1"/>
    <property type="molecule type" value="Genomic_DNA"/>
</dbReference>
<proteinExistence type="predicted"/>
<reference evidence="3" key="1">
    <citation type="submission" date="2016-10" db="EMBL/GenBank/DDBJ databases">
        <authorList>
            <person name="Varghese N."/>
            <person name="Submissions S."/>
        </authorList>
    </citation>
    <scope>NUCLEOTIDE SEQUENCE [LARGE SCALE GENOMIC DNA]</scope>
    <source>
        <strain evidence="3">DSM 26471</strain>
    </source>
</reference>
<dbReference type="Proteomes" id="UP000199630">
    <property type="component" value="Unassembled WGS sequence"/>
</dbReference>
<dbReference type="Pfam" id="PF02663">
    <property type="entry name" value="FmdE"/>
    <property type="match status" value="1"/>
</dbReference>
<feature type="domain" description="Formylmethanofuran dehydrogenase subunit E" evidence="1">
    <location>
        <begin position="105"/>
        <end position="193"/>
    </location>
</feature>
<evidence type="ECO:0000259" key="1">
    <source>
        <dbReference type="Pfam" id="PF02663"/>
    </source>
</evidence>
<dbReference type="RefSeq" id="WP_218151361.1">
    <property type="nucleotide sequence ID" value="NZ_FORH01000004.1"/>
</dbReference>
<dbReference type="InterPro" id="IPR003814">
    <property type="entry name" value="FmdEsu_dom"/>
</dbReference>
<accession>A0A1I3SND3</accession>
<name>A0A1I3SND3_9RHOB</name>
<dbReference type="AlphaFoldDB" id="A0A1I3SND3"/>
<dbReference type="SUPFAM" id="SSF143555">
    <property type="entry name" value="FwdE-like"/>
    <property type="match status" value="1"/>
</dbReference>
<keyword evidence="3" id="KW-1185">Reference proteome</keyword>
<dbReference type="Gene3D" id="3.30.1330.130">
    <property type="match status" value="1"/>
</dbReference>
<protein>
    <submittedName>
        <fullName evidence="2">FmdE, Molybdenum formylmethanofuran dehydrogenase operon</fullName>
    </submittedName>
</protein>
<evidence type="ECO:0000313" key="3">
    <source>
        <dbReference type="Proteomes" id="UP000199630"/>
    </source>
</evidence>